<evidence type="ECO:0000313" key="2">
    <source>
        <dbReference type="EMBL" id="GBN17260.1"/>
    </source>
</evidence>
<name>A0A4Y2LT28_ARAVE</name>
<gene>
    <name evidence="2" type="ORF">AVEN_43939_1</name>
</gene>
<evidence type="ECO:0000256" key="1">
    <source>
        <dbReference type="SAM" id="MobiDB-lite"/>
    </source>
</evidence>
<keyword evidence="3" id="KW-1185">Reference proteome</keyword>
<dbReference type="AlphaFoldDB" id="A0A4Y2LT28"/>
<sequence>RSSPPMRGAQHLETHQNKDKEELDLDCTKKYDSVFKNHKEEEED</sequence>
<comment type="caution">
    <text evidence="2">The sequence shown here is derived from an EMBL/GenBank/DDBJ whole genome shotgun (WGS) entry which is preliminary data.</text>
</comment>
<dbReference type="EMBL" id="BGPR01006240">
    <property type="protein sequence ID" value="GBN17260.1"/>
    <property type="molecule type" value="Genomic_DNA"/>
</dbReference>
<feature type="compositionally biased region" description="Basic and acidic residues" evidence="1">
    <location>
        <begin position="10"/>
        <end position="25"/>
    </location>
</feature>
<organism evidence="2 3">
    <name type="scientific">Araneus ventricosus</name>
    <name type="common">Orbweaver spider</name>
    <name type="synonym">Epeira ventricosa</name>
    <dbReference type="NCBI Taxonomy" id="182803"/>
    <lineage>
        <taxon>Eukaryota</taxon>
        <taxon>Metazoa</taxon>
        <taxon>Ecdysozoa</taxon>
        <taxon>Arthropoda</taxon>
        <taxon>Chelicerata</taxon>
        <taxon>Arachnida</taxon>
        <taxon>Araneae</taxon>
        <taxon>Araneomorphae</taxon>
        <taxon>Entelegynae</taxon>
        <taxon>Araneoidea</taxon>
        <taxon>Araneidae</taxon>
        <taxon>Araneus</taxon>
    </lineage>
</organism>
<feature type="region of interest" description="Disordered" evidence="1">
    <location>
        <begin position="1"/>
        <end position="25"/>
    </location>
</feature>
<proteinExistence type="predicted"/>
<accession>A0A4Y2LT28</accession>
<dbReference type="Proteomes" id="UP000499080">
    <property type="component" value="Unassembled WGS sequence"/>
</dbReference>
<reference evidence="2 3" key="1">
    <citation type="journal article" date="2019" name="Sci. Rep.">
        <title>Orb-weaving spider Araneus ventricosus genome elucidates the spidroin gene catalogue.</title>
        <authorList>
            <person name="Kono N."/>
            <person name="Nakamura H."/>
            <person name="Ohtoshi R."/>
            <person name="Moran D.A.P."/>
            <person name="Shinohara A."/>
            <person name="Yoshida Y."/>
            <person name="Fujiwara M."/>
            <person name="Mori M."/>
            <person name="Tomita M."/>
            <person name="Arakawa K."/>
        </authorList>
    </citation>
    <scope>NUCLEOTIDE SEQUENCE [LARGE SCALE GENOMIC DNA]</scope>
</reference>
<protein>
    <submittedName>
        <fullName evidence="2">Uncharacterized protein</fullName>
    </submittedName>
</protein>
<evidence type="ECO:0000313" key="3">
    <source>
        <dbReference type="Proteomes" id="UP000499080"/>
    </source>
</evidence>
<feature type="non-terminal residue" evidence="2">
    <location>
        <position position="1"/>
    </location>
</feature>